<organism evidence="1 2">
    <name type="scientific">Carnegiea gigantea</name>
    <dbReference type="NCBI Taxonomy" id="171969"/>
    <lineage>
        <taxon>Eukaryota</taxon>
        <taxon>Viridiplantae</taxon>
        <taxon>Streptophyta</taxon>
        <taxon>Embryophyta</taxon>
        <taxon>Tracheophyta</taxon>
        <taxon>Spermatophyta</taxon>
        <taxon>Magnoliopsida</taxon>
        <taxon>eudicotyledons</taxon>
        <taxon>Gunneridae</taxon>
        <taxon>Pentapetalae</taxon>
        <taxon>Caryophyllales</taxon>
        <taxon>Cactineae</taxon>
        <taxon>Cactaceae</taxon>
        <taxon>Cactoideae</taxon>
        <taxon>Echinocereeae</taxon>
        <taxon>Carnegiea</taxon>
    </lineage>
</organism>
<dbReference type="AlphaFoldDB" id="A0A9Q1Q610"/>
<dbReference type="EMBL" id="JAKOGI010000786">
    <property type="protein sequence ID" value="KAJ8430527.1"/>
    <property type="molecule type" value="Genomic_DNA"/>
</dbReference>
<protein>
    <recommendedName>
        <fullName evidence="3">Reverse transcriptase zinc-binding domain-containing protein</fullName>
    </recommendedName>
</protein>
<accession>A0A9Q1Q610</accession>
<name>A0A9Q1Q610_9CARY</name>
<keyword evidence="2" id="KW-1185">Reference proteome</keyword>
<gene>
    <name evidence="1" type="ORF">Cgig2_012926</name>
</gene>
<evidence type="ECO:0000313" key="1">
    <source>
        <dbReference type="EMBL" id="KAJ8430527.1"/>
    </source>
</evidence>
<evidence type="ECO:0000313" key="2">
    <source>
        <dbReference type="Proteomes" id="UP001153076"/>
    </source>
</evidence>
<comment type="caution">
    <text evidence="1">The sequence shown here is derived from an EMBL/GenBank/DDBJ whole genome shotgun (WGS) entry which is preliminary data.</text>
</comment>
<evidence type="ECO:0008006" key="3">
    <source>
        <dbReference type="Google" id="ProtNLM"/>
    </source>
</evidence>
<sequence length="296" mass="33883">MTFKNKAPYPKARIKLAFDGTTFAGRSRGLALFWDKQVSVNLLLRSLHHIDNIWLTEPTCHDVVLSSWESVAHLDTVEHLLSRIDRCSTELVTWNKSTFVSFVIGGKRREYFGSKKFSLIISNLAIQIPDGQWLPHPNSFKPITPRTSTWTKLKVSDLMDHDSAYWCERLLRQIFFNCDAENDLASLRDNSLWRAIWHSMSPLRSNYLDGYSPPALAISQRVPSLSMSCGICGHIEELDIHASLKCLFASRIWQGCKINKSLWAGRFRSLADCLDQAKRSLDRDSFGDFLAILWEC</sequence>
<dbReference type="Proteomes" id="UP001153076">
    <property type="component" value="Unassembled WGS sequence"/>
</dbReference>
<proteinExistence type="predicted"/>
<reference evidence="1" key="1">
    <citation type="submission" date="2022-04" db="EMBL/GenBank/DDBJ databases">
        <title>Carnegiea gigantea Genome sequencing and assembly v2.</title>
        <authorList>
            <person name="Copetti D."/>
            <person name="Sanderson M.J."/>
            <person name="Burquez A."/>
            <person name="Wojciechowski M.F."/>
        </authorList>
    </citation>
    <scope>NUCLEOTIDE SEQUENCE</scope>
    <source>
        <strain evidence="1">SGP5-SGP5p</strain>
        <tissue evidence="1">Aerial part</tissue>
    </source>
</reference>